<dbReference type="AlphaFoldDB" id="F2B9G7"/>
<keyword evidence="2" id="KW-1185">Reference proteome</keyword>
<sequence length="45" mass="4978">MGGGGRARLKRAAKARTIRALPAKPFPAAPKLRFRKRFSDGLKTR</sequence>
<accession>F2B9G7</accession>
<evidence type="ECO:0000313" key="2">
    <source>
        <dbReference type="Proteomes" id="UP000004105"/>
    </source>
</evidence>
<comment type="caution">
    <text evidence="1">The sequence shown here is derived from an EMBL/GenBank/DDBJ whole genome shotgun (WGS) entry which is preliminary data.</text>
</comment>
<reference evidence="1 2" key="1">
    <citation type="submission" date="2011-02" db="EMBL/GenBank/DDBJ databases">
        <authorList>
            <person name="Muzny D."/>
            <person name="Qin X."/>
            <person name="Deng J."/>
            <person name="Jiang H."/>
            <person name="Liu Y."/>
            <person name="Qu J."/>
            <person name="Song X.-Z."/>
            <person name="Zhang L."/>
            <person name="Thornton R."/>
            <person name="Coyle M."/>
            <person name="Francisco L."/>
            <person name="Jackson L."/>
            <person name="Javaid M."/>
            <person name="Korchina V."/>
            <person name="Kovar C."/>
            <person name="Mata R."/>
            <person name="Mathew T."/>
            <person name="Ngo R."/>
            <person name="Nguyen L."/>
            <person name="Nguyen N."/>
            <person name="Okwuonu G."/>
            <person name="Ongeri F."/>
            <person name="Pham C."/>
            <person name="Simmons D."/>
            <person name="Wilczek-Boney K."/>
            <person name="Hale W."/>
            <person name="Jakkamsetti A."/>
            <person name="Pham P."/>
            <person name="Ruth R."/>
            <person name="San Lucas F."/>
            <person name="Warren J."/>
            <person name="Zhang J."/>
            <person name="Zhao Z."/>
            <person name="Zhou C."/>
            <person name="Zhu D."/>
            <person name="Lee S."/>
            <person name="Bess C."/>
            <person name="Blankenburg K."/>
            <person name="Forbes L."/>
            <person name="Fu Q."/>
            <person name="Gubbala S."/>
            <person name="Hirani K."/>
            <person name="Jayaseelan J.C."/>
            <person name="Lara F."/>
            <person name="Munidasa M."/>
            <person name="Palculict T."/>
            <person name="Patil S."/>
            <person name="Pu L.-L."/>
            <person name="Saada N."/>
            <person name="Tang L."/>
            <person name="Weissenberger G."/>
            <person name="Zhu Y."/>
            <person name="Hemphill L."/>
            <person name="Shang Y."/>
            <person name="Youmans B."/>
            <person name="Ayvaz T."/>
            <person name="Ross M."/>
            <person name="Santibanez J."/>
            <person name="Aqrawi P."/>
            <person name="Gross S."/>
            <person name="Joshi V."/>
            <person name="Fowler G."/>
            <person name="Nazareth L."/>
            <person name="Reid J."/>
            <person name="Worley K."/>
            <person name="Petrosino J."/>
            <person name="Highlander S."/>
            <person name="Gibbs R."/>
        </authorList>
    </citation>
    <scope>NUCLEOTIDE SEQUENCE [LARGE SCALE GENOMIC DNA]</scope>
    <source>
        <strain evidence="1 2">ATCC BAA-1200</strain>
    </source>
</reference>
<name>F2B9G7_9NEIS</name>
<evidence type="ECO:0000313" key="1">
    <source>
        <dbReference type="EMBL" id="EGF11971.1"/>
    </source>
</evidence>
<proteinExistence type="predicted"/>
<organism evidence="1 2">
    <name type="scientific">Neisseria bacilliformis ATCC BAA-1200</name>
    <dbReference type="NCBI Taxonomy" id="888742"/>
    <lineage>
        <taxon>Bacteria</taxon>
        <taxon>Pseudomonadati</taxon>
        <taxon>Pseudomonadota</taxon>
        <taxon>Betaproteobacteria</taxon>
        <taxon>Neisseriales</taxon>
        <taxon>Neisseriaceae</taxon>
        <taxon>Neisseria</taxon>
    </lineage>
</organism>
<dbReference type="HOGENOM" id="CLU_3202368_0_0_4"/>
<dbReference type="EMBL" id="AFAY01000006">
    <property type="protein sequence ID" value="EGF11971.1"/>
    <property type="molecule type" value="Genomic_DNA"/>
</dbReference>
<dbReference type="Proteomes" id="UP000004105">
    <property type="component" value="Unassembled WGS sequence"/>
</dbReference>
<protein>
    <submittedName>
        <fullName evidence="1">Uncharacterized protein</fullName>
    </submittedName>
</protein>
<gene>
    <name evidence="1" type="ORF">HMPREF9123_0413</name>
</gene>